<proteinExistence type="predicted"/>
<dbReference type="EMBL" id="JABEZU010000002">
    <property type="protein sequence ID" value="NOV97336.1"/>
    <property type="molecule type" value="Genomic_DNA"/>
</dbReference>
<protein>
    <submittedName>
        <fullName evidence="2">Uncharacterized protein</fullName>
    </submittedName>
</protein>
<keyword evidence="3" id="KW-1185">Reference proteome</keyword>
<dbReference type="RefSeq" id="WP_171783557.1">
    <property type="nucleotide sequence ID" value="NZ_BAAAML010000006.1"/>
</dbReference>
<accession>A0ABX2A6V5</accession>
<gene>
    <name evidence="2" type="ORF">HDG69_001911</name>
</gene>
<dbReference type="Proteomes" id="UP000757540">
    <property type="component" value="Unassembled WGS sequence"/>
</dbReference>
<sequence length="96" mass="9866">MSTRDRSDFGSGKILPDELPGVSPDDASSADGTDVHPERGWVTGPDVAGAEATGQPTAVQHGAHLRADEPGATPQEPLDPPHPPKHARSADSAEPS</sequence>
<evidence type="ECO:0000313" key="2">
    <source>
        <dbReference type="EMBL" id="NOV97336.1"/>
    </source>
</evidence>
<evidence type="ECO:0000256" key="1">
    <source>
        <dbReference type="SAM" id="MobiDB-lite"/>
    </source>
</evidence>
<reference evidence="2 3" key="1">
    <citation type="submission" date="2020-05" db="EMBL/GenBank/DDBJ databases">
        <title>Genomic Encyclopedia of Type Strains, Phase III (KMG-III): the genomes of soil and plant-associated and newly described type strains.</title>
        <authorList>
            <person name="Whitman W."/>
        </authorList>
    </citation>
    <scope>NUCLEOTIDE SEQUENCE [LARGE SCALE GENOMIC DNA]</scope>
    <source>
        <strain evidence="2 3">KCTC 19046</strain>
    </source>
</reference>
<comment type="caution">
    <text evidence="2">The sequence shown here is derived from an EMBL/GenBank/DDBJ whole genome shotgun (WGS) entry which is preliminary data.</text>
</comment>
<feature type="region of interest" description="Disordered" evidence="1">
    <location>
        <begin position="1"/>
        <end position="96"/>
    </location>
</feature>
<name>A0ABX2A6V5_9MICO</name>
<organism evidence="2 3">
    <name type="scientific">Isoptericola halotolerans</name>
    <dbReference type="NCBI Taxonomy" id="300560"/>
    <lineage>
        <taxon>Bacteria</taxon>
        <taxon>Bacillati</taxon>
        <taxon>Actinomycetota</taxon>
        <taxon>Actinomycetes</taxon>
        <taxon>Micrococcales</taxon>
        <taxon>Promicromonosporaceae</taxon>
        <taxon>Isoptericola</taxon>
    </lineage>
</organism>
<evidence type="ECO:0000313" key="3">
    <source>
        <dbReference type="Proteomes" id="UP000757540"/>
    </source>
</evidence>